<evidence type="ECO:0000256" key="3">
    <source>
        <dbReference type="ARBA" id="ARBA00022989"/>
    </source>
</evidence>
<evidence type="ECO:0000256" key="1">
    <source>
        <dbReference type="ARBA" id="ARBA00004141"/>
    </source>
</evidence>
<feature type="transmembrane region" description="Helical" evidence="5">
    <location>
        <begin position="139"/>
        <end position="159"/>
    </location>
</feature>
<feature type="transmembrane region" description="Helical" evidence="5">
    <location>
        <begin position="239"/>
        <end position="256"/>
    </location>
</feature>
<reference evidence="6 7" key="1">
    <citation type="submission" date="2019-07" db="EMBL/GenBank/DDBJ databases">
        <title>Whole genome shotgun sequence of Cellulomonas aerilata NBRC 106308.</title>
        <authorList>
            <person name="Hosoyama A."/>
            <person name="Uohara A."/>
            <person name="Ohji S."/>
            <person name="Ichikawa N."/>
        </authorList>
    </citation>
    <scope>NUCLEOTIDE SEQUENCE [LARGE SCALE GENOMIC DNA]</scope>
    <source>
        <strain evidence="6 7">NBRC 106308</strain>
    </source>
</reference>
<evidence type="ECO:0000256" key="4">
    <source>
        <dbReference type="ARBA" id="ARBA00023136"/>
    </source>
</evidence>
<dbReference type="AlphaFoldDB" id="A0A512D8J2"/>
<comment type="caution">
    <text evidence="6">The sequence shown here is derived from an EMBL/GenBank/DDBJ whole genome shotgun (WGS) entry which is preliminary data.</text>
</comment>
<dbReference type="InterPro" id="IPR044878">
    <property type="entry name" value="UbiA_sf"/>
</dbReference>
<keyword evidence="6" id="KW-0328">Glycosyltransferase</keyword>
<evidence type="ECO:0000256" key="5">
    <source>
        <dbReference type="SAM" id="Phobius"/>
    </source>
</evidence>
<keyword evidence="6" id="KW-0808">Transferase</keyword>
<organism evidence="6 7">
    <name type="scientific">Cellulomonas aerilata</name>
    <dbReference type="NCBI Taxonomy" id="515326"/>
    <lineage>
        <taxon>Bacteria</taxon>
        <taxon>Bacillati</taxon>
        <taxon>Actinomycetota</taxon>
        <taxon>Actinomycetes</taxon>
        <taxon>Micrococcales</taxon>
        <taxon>Cellulomonadaceae</taxon>
        <taxon>Cellulomonas</taxon>
    </lineage>
</organism>
<dbReference type="GO" id="GO:0016765">
    <property type="term" value="F:transferase activity, transferring alkyl or aryl (other than methyl) groups"/>
    <property type="evidence" value="ECO:0007669"/>
    <property type="project" value="InterPro"/>
</dbReference>
<evidence type="ECO:0000313" key="6">
    <source>
        <dbReference type="EMBL" id="GEO32812.1"/>
    </source>
</evidence>
<keyword evidence="3 5" id="KW-1133">Transmembrane helix</keyword>
<gene>
    <name evidence="6" type="ORF">CAE01nite_05370</name>
</gene>
<sequence length="293" mass="31038">MTTTAIPVGGGLVTALRVRQWVKNLLVVAPLLPAADILTADALVGVGCAFVMFCLLSSGVYLVNDVRDVEVDRAHPVKRFRPIASGAVAPSTAVALAAALIVGGLLLASLRSLDLVLVGATYIVIQLAYCLWLKREPVLELGAVASGFLLRALAGAIGSGIPPSAWFLLAAGFGSLFVAAGKRYAEAMRGDRDGAVVREVVRSYSLSYLRFVWTAAAALVMATYALWAFQVQVDRDSMWGMVSIVPFVLALLRYAVNVDAGHGEEPEEIILHDRMLLVLGGLWAATLVAATFS</sequence>
<evidence type="ECO:0000313" key="7">
    <source>
        <dbReference type="Proteomes" id="UP000321181"/>
    </source>
</evidence>
<feature type="transmembrane region" description="Helical" evidence="5">
    <location>
        <begin position="42"/>
        <end position="63"/>
    </location>
</feature>
<proteinExistence type="predicted"/>
<dbReference type="Gene3D" id="1.10.357.140">
    <property type="entry name" value="UbiA prenyltransferase"/>
    <property type="match status" value="1"/>
</dbReference>
<feature type="transmembrane region" description="Helical" evidence="5">
    <location>
        <begin position="165"/>
        <end position="185"/>
    </location>
</feature>
<protein>
    <submittedName>
        <fullName evidence="6">Decaprenyl-phosphate phosphoribosyltransferase</fullName>
    </submittedName>
</protein>
<dbReference type="RefSeq" id="WP_146899471.1">
    <property type="nucleotide sequence ID" value="NZ_BAAARM010000001.1"/>
</dbReference>
<comment type="subcellular location">
    <subcellularLocation>
        <location evidence="1">Membrane</location>
        <topology evidence="1">Multi-pass membrane protein</topology>
    </subcellularLocation>
</comment>
<accession>A0A512D8J2</accession>
<evidence type="ECO:0000256" key="2">
    <source>
        <dbReference type="ARBA" id="ARBA00022692"/>
    </source>
</evidence>
<dbReference type="EMBL" id="BJYY01000001">
    <property type="protein sequence ID" value="GEO32812.1"/>
    <property type="molecule type" value="Genomic_DNA"/>
</dbReference>
<dbReference type="GO" id="GO:0016020">
    <property type="term" value="C:membrane"/>
    <property type="evidence" value="ECO:0007669"/>
    <property type="project" value="UniProtKB-SubCell"/>
</dbReference>
<dbReference type="Pfam" id="PF01040">
    <property type="entry name" value="UbiA"/>
    <property type="match status" value="1"/>
</dbReference>
<dbReference type="InterPro" id="IPR000537">
    <property type="entry name" value="UbiA_prenyltransferase"/>
</dbReference>
<keyword evidence="4 5" id="KW-0472">Membrane</keyword>
<feature type="transmembrane region" description="Helical" evidence="5">
    <location>
        <begin position="113"/>
        <end position="132"/>
    </location>
</feature>
<feature type="transmembrane region" description="Helical" evidence="5">
    <location>
        <begin position="276"/>
        <end position="292"/>
    </location>
</feature>
<dbReference type="Proteomes" id="UP000321181">
    <property type="component" value="Unassembled WGS sequence"/>
</dbReference>
<dbReference type="GO" id="GO:0016757">
    <property type="term" value="F:glycosyltransferase activity"/>
    <property type="evidence" value="ECO:0007669"/>
    <property type="project" value="UniProtKB-KW"/>
</dbReference>
<dbReference type="CDD" id="cd13963">
    <property type="entry name" value="PT_UbiA_2"/>
    <property type="match status" value="1"/>
</dbReference>
<feature type="transmembrane region" description="Helical" evidence="5">
    <location>
        <begin position="83"/>
        <end position="107"/>
    </location>
</feature>
<feature type="transmembrane region" description="Helical" evidence="5">
    <location>
        <begin position="206"/>
        <end position="227"/>
    </location>
</feature>
<keyword evidence="7" id="KW-1185">Reference proteome</keyword>
<dbReference type="OrthoDB" id="9803632at2"/>
<dbReference type="NCBIfam" id="NF008978">
    <property type="entry name" value="PRK12324.1-4"/>
    <property type="match status" value="1"/>
</dbReference>
<keyword evidence="2 5" id="KW-0812">Transmembrane</keyword>
<name>A0A512D8J2_9CELL</name>